<evidence type="ECO:0000256" key="5">
    <source>
        <dbReference type="ARBA" id="ARBA00022679"/>
    </source>
</evidence>
<evidence type="ECO:0000259" key="12">
    <source>
        <dbReference type="Pfam" id="PF00266"/>
    </source>
</evidence>
<sequence>MDLPLYFDYNATTPCHPEVVEAMLPYFTSTYGNASSGHHPYGWFAADAVESAREEVAELIGAAAKEILFTSGATEAINLAIKGLALAKNENKKHLITIATEHKAVLDSMEDLVRQGFEWTCLPVNANGEISLDQLKSSFKENTLLLVAMTANNETGNLHPIKEMAALAREHGVLFLTDAVQAIGKIPLNVKELGVDMLALSAHKMYGPKGVGALYIRKGSPKLTLKAQITGGGQERDLRSGTLNVPGIVGLGKASSLGLANQLDEAQRLSKLRNKLETGLLEIEGSQLNGSSNRLPYVCNVSFRGILGKPLLIRINKKLAVSSGAACSSVTDKPSHVLTAMGLDGPTAMATLRLSLGRFTTEENVDFAISYISKVVNDLRTAS</sequence>
<gene>
    <name evidence="13" type="ORF">CA2015_4603</name>
</gene>
<evidence type="ECO:0000256" key="6">
    <source>
        <dbReference type="ARBA" id="ARBA00022723"/>
    </source>
</evidence>
<dbReference type="InterPro" id="IPR015422">
    <property type="entry name" value="PyrdxlP-dep_Trfase_small"/>
</dbReference>
<keyword evidence="9" id="KW-0411">Iron-sulfur</keyword>
<evidence type="ECO:0000313" key="14">
    <source>
        <dbReference type="Proteomes" id="UP000036520"/>
    </source>
</evidence>
<dbReference type="InterPro" id="IPR015421">
    <property type="entry name" value="PyrdxlP-dep_Trfase_major"/>
</dbReference>
<dbReference type="SUPFAM" id="SSF53383">
    <property type="entry name" value="PLP-dependent transferases"/>
    <property type="match status" value="1"/>
</dbReference>
<evidence type="ECO:0000256" key="9">
    <source>
        <dbReference type="ARBA" id="ARBA00023014"/>
    </source>
</evidence>
<evidence type="ECO:0000256" key="11">
    <source>
        <dbReference type="RuleBase" id="RU004504"/>
    </source>
</evidence>
<dbReference type="InterPro" id="IPR016454">
    <property type="entry name" value="Cysteine_dSase"/>
</dbReference>
<keyword evidence="6" id="KW-0479">Metal-binding</keyword>
<comment type="catalytic activity">
    <reaction evidence="10">
        <text>(sulfur carrier)-H + L-cysteine = (sulfur carrier)-SH + L-alanine</text>
        <dbReference type="Rhea" id="RHEA:43892"/>
        <dbReference type="Rhea" id="RHEA-COMP:14737"/>
        <dbReference type="Rhea" id="RHEA-COMP:14739"/>
        <dbReference type="ChEBI" id="CHEBI:29917"/>
        <dbReference type="ChEBI" id="CHEBI:35235"/>
        <dbReference type="ChEBI" id="CHEBI:57972"/>
        <dbReference type="ChEBI" id="CHEBI:64428"/>
        <dbReference type="EC" id="2.8.1.7"/>
    </reaction>
</comment>
<dbReference type="GO" id="GO:0031071">
    <property type="term" value="F:cysteine desulfurase activity"/>
    <property type="evidence" value="ECO:0007669"/>
    <property type="project" value="UniProtKB-EC"/>
</dbReference>
<keyword evidence="8" id="KW-0408">Iron</keyword>
<keyword evidence="5 13" id="KW-0808">Transferase</keyword>
<evidence type="ECO:0000256" key="2">
    <source>
        <dbReference type="ARBA" id="ARBA00003120"/>
    </source>
</evidence>
<dbReference type="EC" id="2.8.1.7" evidence="4"/>
<dbReference type="PROSITE" id="PS00595">
    <property type="entry name" value="AA_TRANSFER_CLASS_5"/>
    <property type="match status" value="1"/>
</dbReference>
<reference evidence="13 14" key="1">
    <citation type="submission" date="2015-07" db="EMBL/GenBank/DDBJ databases">
        <authorList>
            <person name="Kim K.M."/>
        </authorList>
    </citation>
    <scope>NUCLEOTIDE SEQUENCE [LARGE SCALE GENOMIC DNA]</scope>
    <source>
        <strain evidence="13 14">KCTC 12363</strain>
    </source>
</reference>
<evidence type="ECO:0000256" key="8">
    <source>
        <dbReference type="ARBA" id="ARBA00023004"/>
    </source>
</evidence>
<evidence type="ECO:0000313" key="13">
    <source>
        <dbReference type="EMBL" id="AKP53938.1"/>
    </source>
</evidence>
<dbReference type="STRING" id="320787.CA2015_4603"/>
<dbReference type="RefSeq" id="WP_048643986.1">
    <property type="nucleotide sequence ID" value="NZ_CP012040.1"/>
</dbReference>
<dbReference type="OrthoDB" id="9804366at2"/>
<dbReference type="GO" id="GO:0008483">
    <property type="term" value="F:transaminase activity"/>
    <property type="evidence" value="ECO:0007669"/>
    <property type="project" value="UniProtKB-KW"/>
</dbReference>
<evidence type="ECO:0000256" key="10">
    <source>
        <dbReference type="ARBA" id="ARBA00050776"/>
    </source>
</evidence>
<dbReference type="AlphaFoldDB" id="A0A0H4PLL3"/>
<evidence type="ECO:0000256" key="1">
    <source>
        <dbReference type="ARBA" id="ARBA00001933"/>
    </source>
</evidence>
<dbReference type="PANTHER" id="PTHR11601:SF34">
    <property type="entry name" value="CYSTEINE DESULFURASE"/>
    <property type="match status" value="1"/>
</dbReference>
<name>A0A0H4PLL3_9BACT</name>
<dbReference type="FunFam" id="3.40.640.10:FF:000084">
    <property type="entry name" value="IscS-like cysteine desulfurase"/>
    <property type="match status" value="1"/>
</dbReference>
<dbReference type="InterPro" id="IPR020578">
    <property type="entry name" value="Aminotrans_V_PyrdxlP_BS"/>
</dbReference>
<dbReference type="GO" id="GO:0051536">
    <property type="term" value="F:iron-sulfur cluster binding"/>
    <property type="evidence" value="ECO:0007669"/>
    <property type="project" value="UniProtKB-KW"/>
</dbReference>
<dbReference type="EMBL" id="CP012040">
    <property type="protein sequence ID" value="AKP53938.1"/>
    <property type="molecule type" value="Genomic_DNA"/>
</dbReference>
<keyword evidence="13" id="KW-0032">Aminotransferase</keyword>
<keyword evidence="7" id="KW-0663">Pyridoxal phosphate</keyword>
<protein>
    <recommendedName>
        <fullName evidence="4">cysteine desulfurase</fullName>
        <ecNumber evidence="4">2.8.1.7</ecNumber>
    </recommendedName>
</protein>
<proteinExistence type="inferred from homology"/>
<evidence type="ECO:0000256" key="3">
    <source>
        <dbReference type="ARBA" id="ARBA00006490"/>
    </source>
</evidence>
<dbReference type="PATRIC" id="fig|320787.5.peg.5041"/>
<comment type="function">
    <text evidence="2">Catalyzes the removal of elemental sulfur atoms from cysteine to produce alanine. Seems to participate in the biosynthesis of the nitrogenase metalloclusters by providing the inorganic sulfur required for the Fe-S core formation.</text>
</comment>
<keyword evidence="14" id="KW-1185">Reference proteome</keyword>
<dbReference type="GO" id="GO:0046872">
    <property type="term" value="F:metal ion binding"/>
    <property type="evidence" value="ECO:0007669"/>
    <property type="project" value="UniProtKB-KW"/>
</dbReference>
<dbReference type="InterPro" id="IPR000192">
    <property type="entry name" value="Aminotrans_V_dom"/>
</dbReference>
<dbReference type="Proteomes" id="UP000036520">
    <property type="component" value="Chromosome"/>
</dbReference>
<dbReference type="InterPro" id="IPR015424">
    <property type="entry name" value="PyrdxlP-dep_Trfase"/>
</dbReference>
<organism evidence="13 14">
    <name type="scientific">Cyclobacterium amurskyense</name>
    <dbReference type="NCBI Taxonomy" id="320787"/>
    <lineage>
        <taxon>Bacteria</taxon>
        <taxon>Pseudomonadati</taxon>
        <taxon>Bacteroidota</taxon>
        <taxon>Cytophagia</taxon>
        <taxon>Cytophagales</taxon>
        <taxon>Cyclobacteriaceae</taxon>
        <taxon>Cyclobacterium</taxon>
    </lineage>
</organism>
<evidence type="ECO:0000256" key="4">
    <source>
        <dbReference type="ARBA" id="ARBA00012239"/>
    </source>
</evidence>
<accession>A0A0H4PLL3</accession>
<feature type="domain" description="Aminotransferase class V" evidence="12">
    <location>
        <begin position="6"/>
        <end position="366"/>
    </location>
</feature>
<comment type="similarity">
    <text evidence="3">Belongs to the class-V pyridoxal-phosphate-dependent aminotransferase family. NifS/IscS subfamily.</text>
</comment>
<dbReference type="PANTHER" id="PTHR11601">
    <property type="entry name" value="CYSTEINE DESULFURYLASE FAMILY MEMBER"/>
    <property type="match status" value="1"/>
</dbReference>
<comment type="cofactor">
    <cofactor evidence="1 11">
        <name>pyridoxal 5'-phosphate</name>
        <dbReference type="ChEBI" id="CHEBI:597326"/>
    </cofactor>
</comment>
<dbReference type="Gene3D" id="3.90.1150.10">
    <property type="entry name" value="Aspartate Aminotransferase, domain 1"/>
    <property type="match status" value="1"/>
</dbReference>
<dbReference type="KEGG" id="camu:CA2015_4603"/>
<dbReference type="Gene3D" id="3.40.640.10">
    <property type="entry name" value="Type I PLP-dependent aspartate aminotransferase-like (Major domain)"/>
    <property type="match status" value="1"/>
</dbReference>
<dbReference type="Pfam" id="PF00266">
    <property type="entry name" value="Aminotran_5"/>
    <property type="match status" value="1"/>
</dbReference>
<evidence type="ECO:0000256" key="7">
    <source>
        <dbReference type="ARBA" id="ARBA00022898"/>
    </source>
</evidence>
<dbReference type="PIRSF" id="PIRSF005572">
    <property type="entry name" value="NifS"/>
    <property type="match status" value="1"/>
</dbReference>